<comment type="subcellular location">
    <subcellularLocation>
        <location evidence="1">Cell membrane</location>
        <topology evidence="1">Multi-pass membrane protein</topology>
    </subcellularLocation>
</comment>
<evidence type="ECO:0000256" key="3">
    <source>
        <dbReference type="ARBA" id="ARBA00022606"/>
    </source>
</evidence>
<evidence type="ECO:0000256" key="10">
    <source>
        <dbReference type="SAM" id="Phobius"/>
    </source>
</evidence>
<dbReference type="GO" id="GO:0004984">
    <property type="term" value="F:olfactory receptor activity"/>
    <property type="evidence" value="ECO:0007669"/>
    <property type="project" value="InterPro"/>
</dbReference>
<organism evidence="11 12">
    <name type="scientific">Drosophila rubida</name>
    <dbReference type="NCBI Taxonomy" id="30044"/>
    <lineage>
        <taxon>Eukaryota</taxon>
        <taxon>Metazoa</taxon>
        <taxon>Ecdysozoa</taxon>
        <taxon>Arthropoda</taxon>
        <taxon>Hexapoda</taxon>
        <taxon>Insecta</taxon>
        <taxon>Pterygota</taxon>
        <taxon>Neoptera</taxon>
        <taxon>Endopterygota</taxon>
        <taxon>Diptera</taxon>
        <taxon>Brachycera</taxon>
        <taxon>Muscomorpha</taxon>
        <taxon>Ephydroidea</taxon>
        <taxon>Drosophilidae</taxon>
        <taxon>Drosophila</taxon>
    </lineage>
</organism>
<keyword evidence="4 10" id="KW-0812">Transmembrane</keyword>
<keyword evidence="9" id="KW-0807">Transducer</keyword>
<protein>
    <submittedName>
        <fullName evidence="11">Uncharacterized protein</fullName>
    </submittedName>
</protein>
<feature type="transmembrane region" description="Helical" evidence="10">
    <location>
        <begin position="286"/>
        <end position="308"/>
    </location>
</feature>
<sequence>ATMWTVDSTRAFHYLWTIWRFLGLHPPAANTLWAQHYRVYSIAVNLVTNVQLPLSFYIACLLSSNLTQFCETFYVSIVMLVEQVKYLNAWRILSQLQHFHHILHRLDARLQSEGERAIIEAHVRHTTRIFLAFLRLFVLILLTSSLFVACTGDQELAFPTWHPWDWRSSRRVYLFTVSFQMLGLTVLALMTLNNDTYPMSYMIMVAGHYRALAVRVALLGHGRESRAAAYEQLIGCIEDHKTVLLLVATIQQTMSTVIFYQFASTACSMCTLAFYLFFVKVSLSKLLHLCFMFVGIVLETFIICYASEEVVLGAEQLVQAIYDCNWLQQSVKFKRTMLLMLNRSQRPVQIVA</sequence>
<dbReference type="GO" id="GO:0005886">
    <property type="term" value="C:plasma membrane"/>
    <property type="evidence" value="ECO:0007669"/>
    <property type="project" value="UniProtKB-SubCell"/>
</dbReference>
<evidence type="ECO:0000256" key="1">
    <source>
        <dbReference type="ARBA" id="ARBA00004651"/>
    </source>
</evidence>
<dbReference type="PANTHER" id="PTHR21137">
    <property type="entry name" value="ODORANT RECEPTOR"/>
    <property type="match status" value="1"/>
</dbReference>
<keyword evidence="6 10" id="KW-1133">Transmembrane helix</keyword>
<evidence type="ECO:0000256" key="4">
    <source>
        <dbReference type="ARBA" id="ARBA00022692"/>
    </source>
</evidence>
<evidence type="ECO:0000313" key="12">
    <source>
        <dbReference type="Proteomes" id="UP001200034"/>
    </source>
</evidence>
<evidence type="ECO:0000313" key="11">
    <source>
        <dbReference type="EMBL" id="KAH8387306.1"/>
    </source>
</evidence>
<evidence type="ECO:0000256" key="7">
    <source>
        <dbReference type="ARBA" id="ARBA00023136"/>
    </source>
</evidence>
<feature type="transmembrane region" description="Helical" evidence="10">
    <location>
        <begin position="129"/>
        <end position="151"/>
    </location>
</feature>
<proteinExistence type="predicted"/>
<accession>A0AAD4KC80</accession>
<dbReference type="PANTHER" id="PTHR21137:SF35">
    <property type="entry name" value="ODORANT RECEPTOR 19A-RELATED"/>
    <property type="match status" value="1"/>
</dbReference>
<dbReference type="AlphaFoldDB" id="A0AAD4KC80"/>
<reference evidence="11" key="1">
    <citation type="journal article" date="2021" name="Mol. Ecol. Resour.">
        <title>Phylogenomic analyses of the genus Drosophila reveals genomic signals of climate adaptation.</title>
        <authorList>
            <person name="Li F."/>
            <person name="Rane R.V."/>
            <person name="Luria V."/>
            <person name="Xiong Z."/>
            <person name="Chen J."/>
            <person name="Li Z."/>
            <person name="Catullo R.A."/>
            <person name="Griffin P.C."/>
            <person name="Schiffer M."/>
            <person name="Pearce S."/>
            <person name="Lee S.F."/>
            <person name="McElroy K."/>
            <person name="Stocker A."/>
            <person name="Shirriffs J."/>
            <person name="Cockerell F."/>
            <person name="Coppin C."/>
            <person name="Sgro C.M."/>
            <person name="Karger A."/>
            <person name="Cain J.W."/>
            <person name="Weber J.A."/>
            <person name="Santpere G."/>
            <person name="Kirschner M.W."/>
            <person name="Hoffmann A.A."/>
            <person name="Oakeshott J.G."/>
            <person name="Zhang G."/>
        </authorList>
    </citation>
    <scope>NUCLEOTIDE SEQUENCE</scope>
    <source>
        <strain evidence="11">BGI-SZ-2011g</strain>
    </source>
</reference>
<feature type="non-terminal residue" evidence="11">
    <location>
        <position position="352"/>
    </location>
</feature>
<keyword evidence="3" id="KW-0716">Sensory transduction</keyword>
<dbReference type="Pfam" id="PF02949">
    <property type="entry name" value="7tm_6"/>
    <property type="match status" value="1"/>
</dbReference>
<feature type="transmembrane region" description="Helical" evidence="10">
    <location>
        <begin position="258"/>
        <end position="279"/>
    </location>
</feature>
<name>A0AAD4KC80_9MUSC</name>
<feature type="transmembrane region" description="Helical" evidence="10">
    <location>
        <begin position="172"/>
        <end position="192"/>
    </location>
</feature>
<evidence type="ECO:0000256" key="2">
    <source>
        <dbReference type="ARBA" id="ARBA00022475"/>
    </source>
</evidence>
<keyword evidence="8" id="KW-0675">Receptor</keyword>
<dbReference type="EMBL" id="JAJJHW010000095">
    <property type="protein sequence ID" value="KAH8387306.1"/>
    <property type="molecule type" value="Genomic_DNA"/>
</dbReference>
<keyword evidence="2" id="KW-1003">Cell membrane</keyword>
<evidence type="ECO:0000256" key="8">
    <source>
        <dbReference type="ARBA" id="ARBA00023170"/>
    </source>
</evidence>
<comment type="caution">
    <text evidence="11">The sequence shown here is derived from an EMBL/GenBank/DDBJ whole genome shotgun (WGS) entry which is preliminary data.</text>
</comment>
<evidence type="ECO:0000256" key="6">
    <source>
        <dbReference type="ARBA" id="ARBA00022989"/>
    </source>
</evidence>
<keyword evidence="5" id="KW-0552">Olfaction</keyword>
<dbReference type="GO" id="GO:0005549">
    <property type="term" value="F:odorant binding"/>
    <property type="evidence" value="ECO:0007669"/>
    <property type="project" value="InterPro"/>
</dbReference>
<keyword evidence="12" id="KW-1185">Reference proteome</keyword>
<gene>
    <name evidence="11" type="ORF">KR093_006191</name>
</gene>
<feature type="non-terminal residue" evidence="11">
    <location>
        <position position="1"/>
    </location>
</feature>
<dbReference type="Proteomes" id="UP001200034">
    <property type="component" value="Unassembled WGS sequence"/>
</dbReference>
<dbReference type="GO" id="GO:0007165">
    <property type="term" value="P:signal transduction"/>
    <property type="evidence" value="ECO:0007669"/>
    <property type="project" value="UniProtKB-KW"/>
</dbReference>
<dbReference type="InterPro" id="IPR004117">
    <property type="entry name" value="7tm6_olfct_rcpt"/>
</dbReference>
<evidence type="ECO:0000256" key="9">
    <source>
        <dbReference type="ARBA" id="ARBA00023224"/>
    </source>
</evidence>
<keyword evidence="7 10" id="KW-0472">Membrane</keyword>
<evidence type="ECO:0000256" key="5">
    <source>
        <dbReference type="ARBA" id="ARBA00022725"/>
    </source>
</evidence>